<name>A0A1E5V5B4_9POAL</name>
<dbReference type="Proteomes" id="UP000095767">
    <property type="component" value="Unassembled WGS sequence"/>
</dbReference>
<protein>
    <submittedName>
        <fullName evidence="1">Uncharacterized protein</fullName>
    </submittedName>
</protein>
<accession>A0A1E5V5B4</accession>
<dbReference type="EMBL" id="LWDX02050947">
    <property type="protein sequence ID" value="OEL20350.1"/>
    <property type="molecule type" value="Genomic_DNA"/>
</dbReference>
<comment type="caution">
    <text evidence="1">The sequence shown here is derived from an EMBL/GenBank/DDBJ whole genome shotgun (WGS) entry which is preliminary data.</text>
</comment>
<keyword evidence="2" id="KW-1185">Reference proteome</keyword>
<feature type="non-terminal residue" evidence="1">
    <location>
        <position position="1"/>
    </location>
</feature>
<reference evidence="1 2" key="1">
    <citation type="submission" date="2016-09" db="EMBL/GenBank/DDBJ databases">
        <title>The draft genome of Dichanthelium oligosanthes: A C3 panicoid grass species.</title>
        <authorList>
            <person name="Studer A.J."/>
            <person name="Schnable J.C."/>
            <person name="Brutnell T.P."/>
        </authorList>
    </citation>
    <scope>NUCLEOTIDE SEQUENCE [LARGE SCALE GENOMIC DNA]</scope>
    <source>
        <strain evidence="2">cv. Kellogg 1175</strain>
        <tissue evidence="1">Leaf</tissue>
    </source>
</reference>
<evidence type="ECO:0000313" key="1">
    <source>
        <dbReference type="EMBL" id="OEL20350.1"/>
    </source>
</evidence>
<sequence>LWVWSLLQHEDKRETICLASKAPEVVALDIFAKNDWRSNNRLCF</sequence>
<dbReference type="AlphaFoldDB" id="A0A1E5V5B4"/>
<dbReference type="OrthoDB" id="687335at2759"/>
<proteinExistence type="predicted"/>
<gene>
    <name evidence="1" type="ORF">BAE44_0018630</name>
</gene>
<organism evidence="1 2">
    <name type="scientific">Dichanthelium oligosanthes</name>
    <dbReference type="NCBI Taxonomy" id="888268"/>
    <lineage>
        <taxon>Eukaryota</taxon>
        <taxon>Viridiplantae</taxon>
        <taxon>Streptophyta</taxon>
        <taxon>Embryophyta</taxon>
        <taxon>Tracheophyta</taxon>
        <taxon>Spermatophyta</taxon>
        <taxon>Magnoliopsida</taxon>
        <taxon>Liliopsida</taxon>
        <taxon>Poales</taxon>
        <taxon>Poaceae</taxon>
        <taxon>PACMAD clade</taxon>
        <taxon>Panicoideae</taxon>
        <taxon>Panicodae</taxon>
        <taxon>Paniceae</taxon>
        <taxon>Dichantheliinae</taxon>
        <taxon>Dichanthelium</taxon>
    </lineage>
</organism>
<evidence type="ECO:0000313" key="2">
    <source>
        <dbReference type="Proteomes" id="UP000095767"/>
    </source>
</evidence>